<proteinExistence type="predicted"/>
<dbReference type="AlphaFoldDB" id="A0A9Q5CXK6"/>
<gene>
    <name evidence="2" type="ORF">DFH45_005252</name>
</gene>
<sequence>MINGGHGTKIKMEMNNCSFMYGGTDGICPYYTRSCNKPCDKYSPVGDSSKEIFHDWNNGIEKLKIELRLKYFGTTEKLDPKLKEKQEPKEEKFDVDDFLGE</sequence>
<reference evidence="2" key="1">
    <citation type="submission" date="2020-05" db="EMBL/GenBank/DDBJ databases">
        <title>Genomic insights into acetone-butanol-ethanol (ABE) fermentation by sequencing solventogenic clostridia strains.</title>
        <authorList>
            <person name="Brown S."/>
        </authorList>
    </citation>
    <scope>NUCLEOTIDE SEQUENCE</scope>
    <source>
        <strain evidence="2">DJ126</strain>
    </source>
</reference>
<comment type="caution">
    <text evidence="2">The sequence shown here is derived from an EMBL/GenBank/DDBJ whole genome shotgun (WGS) entry which is preliminary data.</text>
</comment>
<name>A0A9Q5CXK6_CLOBE</name>
<dbReference type="EMBL" id="JABSXK010000001">
    <property type="protein sequence ID" value="NRV12289.1"/>
    <property type="molecule type" value="Genomic_DNA"/>
</dbReference>
<dbReference type="Proteomes" id="UP000821656">
    <property type="component" value="Unassembled WGS sequence"/>
</dbReference>
<evidence type="ECO:0000313" key="2">
    <source>
        <dbReference type="EMBL" id="NRV12289.1"/>
    </source>
</evidence>
<protein>
    <submittedName>
        <fullName evidence="2">Uncharacterized protein</fullName>
    </submittedName>
</protein>
<feature type="region of interest" description="Disordered" evidence="1">
    <location>
        <begin position="80"/>
        <end position="101"/>
    </location>
</feature>
<dbReference type="RefSeq" id="WP_077306303.1">
    <property type="nucleotide sequence ID" value="NZ_CP016090.1"/>
</dbReference>
<evidence type="ECO:0000256" key="1">
    <source>
        <dbReference type="SAM" id="MobiDB-lite"/>
    </source>
</evidence>
<evidence type="ECO:0000313" key="3">
    <source>
        <dbReference type="Proteomes" id="UP000821656"/>
    </source>
</evidence>
<accession>A0A9Q5CXK6</accession>
<feature type="compositionally biased region" description="Basic and acidic residues" evidence="1">
    <location>
        <begin position="80"/>
        <end position="92"/>
    </location>
</feature>
<organism evidence="2 3">
    <name type="scientific">Clostridium beijerinckii</name>
    <name type="common">Clostridium MP</name>
    <dbReference type="NCBI Taxonomy" id="1520"/>
    <lineage>
        <taxon>Bacteria</taxon>
        <taxon>Bacillati</taxon>
        <taxon>Bacillota</taxon>
        <taxon>Clostridia</taxon>
        <taxon>Eubacteriales</taxon>
        <taxon>Clostridiaceae</taxon>
        <taxon>Clostridium</taxon>
    </lineage>
</organism>